<protein>
    <submittedName>
        <fullName evidence="2">Uncharacterized protein</fullName>
    </submittedName>
</protein>
<comment type="caution">
    <text evidence="2">The sequence shown here is derived from an EMBL/GenBank/DDBJ whole genome shotgun (WGS) entry which is preliminary data.</text>
</comment>
<keyword evidence="3" id="KW-1185">Reference proteome</keyword>
<accession>A0A4C1TN92</accession>
<dbReference type="EMBL" id="BGZK01000068">
    <property type="protein sequence ID" value="GBP14951.1"/>
    <property type="molecule type" value="Genomic_DNA"/>
</dbReference>
<proteinExistence type="predicted"/>
<reference evidence="2 3" key="1">
    <citation type="journal article" date="2019" name="Commun. Biol.">
        <title>The bagworm genome reveals a unique fibroin gene that provides high tensile strength.</title>
        <authorList>
            <person name="Kono N."/>
            <person name="Nakamura H."/>
            <person name="Ohtoshi R."/>
            <person name="Tomita M."/>
            <person name="Numata K."/>
            <person name="Arakawa K."/>
        </authorList>
    </citation>
    <scope>NUCLEOTIDE SEQUENCE [LARGE SCALE GENOMIC DNA]</scope>
</reference>
<feature type="region of interest" description="Disordered" evidence="1">
    <location>
        <begin position="35"/>
        <end position="63"/>
    </location>
</feature>
<organism evidence="2 3">
    <name type="scientific">Eumeta variegata</name>
    <name type="common">Bagworm moth</name>
    <name type="synonym">Eumeta japonica</name>
    <dbReference type="NCBI Taxonomy" id="151549"/>
    <lineage>
        <taxon>Eukaryota</taxon>
        <taxon>Metazoa</taxon>
        <taxon>Ecdysozoa</taxon>
        <taxon>Arthropoda</taxon>
        <taxon>Hexapoda</taxon>
        <taxon>Insecta</taxon>
        <taxon>Pterygota</taxon>
        <taxon>Neoptera</taxon>
        <taxon>Endopterygota</taxon>
        <taxon>Lepidoptera</taxon>
        <taxon>Glossata</taxon>
        <taxon>Ditrysia</taxon>
        <taxon>Tineoidea</taxon>
        <taxon>Psychidae</taxon>
        <taxon>Oiketicinae</taxon>
        <taxon>Eumeta</taxon>
    </lineage>
</organism>
<feature type="compositionally biased region" description="Polar residues" evidence="1">
    <location>
        <begin position="49"/>
        <end position="58"/>
    </location>
</feature>
<evidence type="ECO:0000256" key="1">
    <source>
        <dbReference type="SAM" id="MobiDB-lite"/>
    </source>
</evidence>
<dbReference type="AlphaFoldDB" id="A0A4C1TN92"/>
<evidence type="ECO:0000313" key="2">
    <source>
        <dbReference type="EMBL" id="GBP14951.1"/>
    </source>
</evidence>
<sequence>MATAHATTGAAVVRAQSLRLSKFDNDAAFLREKRAYEPPESVHGHRRPCTSNKPTGDTNPLPASARAIGCLIKGSGVMERITGKWKGVARLMEERIVDEELVDHRNSHSLGEL</sequence>
<name>A0A4C1TN92_EUMVA</name>
<evidence type="ECO:0000313" key="3">
    <source>
        <dbReference type="Proteomes" id="UP000299102"/>
    </source>
</evidence>
<gene>
    <name evidence="2" type="ORF">EVAR_6602_1</name>
</gene>
<dbReference type="Proteomes" id="UP000299102">
    <property type="component" value="Unassembled WGS sequence"/>
</dbReference>